<reference evidence="1 2" key="1">
    <citation type="submission" date="2022-03" db="EMBL/GenBank/DDBJ databases">
        <title>Complete genome analysis of Roseomonas KG 17.1 : a prolific producer of plant growth promoters.</title>
        <authorList>
            <person name="Saadouli I."/>
            <person name="Najjari A."/>
            <person name="Mosbah A."/>
            <person name="Ouzari H.I."/>
        </authorList>
    </citation>
    <scope>NUCLEOTIDE SEQUENCE [LARGE SCALE GENOMIC DNA]</scope>
    <source>
        <strain evidence="1 2">KG17-1</strain>
    </source>
</reference>
<dbReference type="EMBL" id="JALBUU010000125">
    <property type="protein sequence ID" value="MCI0757114.1"/>
    <property type="molecule type" value="Genomic_DNA"/>
</dbReference>
<accession>A0ABS9WCS2</accession>
<sequence>MLRLGIAGETREARPLITVLQQSRTDRGNVVLGDAEHPGQHAGLALSRARNLSPKGRHGADQGIRTSDLGNISDFLAKPIAMRGQRLTASLDFGWSCDIAGEMIQVREASFLIMPSGADCPMPR</sequence>
<evidence type="ECO:0000313" key="1">
    <source>
        <dbReference type="EMBL" id="MCI0757114.1"/>
    </source>
</evidence>
<evidence type="ECO:0000313" key="2">
    <source>
        <dbReference type="Proteomes" id="UP001201985"/>
    </source>
</evidence>
<keyword evidence="2" id="KW-1185">Reference proteome</keyword>
<proteinExistence type="predicted"/>
<dbReference type="Proteomes" id="UP001201985">
    <property type="component" value="Unassembled WGS sequence"/>
</dbReference>
<dbReference type="RefSeq" id="WP_241794076.1">
    <property type="nucleotide sequence ID" value="NZ_JALBUU010000125.1"/>
</dbReference>
<organism evidence="1 2">
    <name type="scientific">Teichococcus vastitatis</name>
    <dbReference type="NCBI Taxonomy" id="2307076"/>
    <lineage>
        <taxon>Bacteria</taxon>
        <taxon>Pseudomonadati</taxon>
        <taxon>Pseudomonadota</taxon>
        <taxon>Alphaproteobacteria</taxon>
        <taxon>Acetobacterales</taxon>
        <taxon>Roseomonadaceae</taxon>
        <taxon>Roseomonas</taxon>
    </lineage>
</organism>
<comment type="caution">
    <text evidence="1">The sequence shown here is derived from an EMBL/GenBank/DDBJ whole genome shotgun (WGS) entry which is preliminary data.</text>
</comment>
<gene>
    <name evidence="1" type="ORF">MON41_26135</name>
</gene>
<name>A0ABS9WCS2_9PROT</name>
<protein>
    <submittedName>
        <fullName evidence="1">Uncharacterized protein</fullName>
    </submittedName>
</protein>